<evidence type="ECO:0000256" key="1">
    <source>
        <dbReference type="SAM" id="Phobius"/>
    </source>
</evidence>
<gene>
    <name evidence="2" type="ORF">BDV40DRAFT_265012</name>
</gene>
<name>A0A5N6UUW3_ASPTM</name>
<protein>
    <submittedName>
        <fullName evidence="2">Uncharacterized protein</fullName>
    </submittedName>
</protein>
<keyword evidence="1" id="KW-0472">Membrane</keyword>
<keyword evidence="1" id="KW-0812">Transmembrane</keyword>
<feature type="transmembrane region" description="Helical" evidence="1">
    <location>
        <begin position="12"/>
        <end position="33"/>
    </location>
</feature>
<accession>A0A5N6UUW3</accession>
<dbReference type="OrthoDB" id="204980at2759"/>
<sequence length="55" mass="6594">MTSHQDLVIQMIYSHYFLFFSFLPPFRFHFIVASSHQVNSQDMLDKAIWHNIPIP</sequence>
<dbReference type="Proteomes" id="UP000326950">
    <property type="component" value="Unassembled WGS sequence"/>
</dbReference>
<organism evidence="2 3">
    <name type="scientific">Aspergillus tamarii</name>
    <dbReference type="NCBI Taxonomy" id="41984"/>
    <lineage>
        <taxon>Eukaryota</taxon>
        <taxon>Fungi</taxon>
        <taxon>Dikarya</taxon>
        <taxon>Ascomycota</taxon>
        <taxon>Pezizomycotina</taxon>
        <taxon>Eurotiomycetes</taxon>
        <taxon>Eurotiomycetidae</taxon>
        <taxon>Eurotiales</taxon>
        <taxon>Aspergillaceae</taxon>
        <taxon>Aspergillus</taxon>
        <taxon>Aspergillus subgen. Circumdati</taxon>
    </lineage>
</organism>
<evidence type="ECO:0000313" key="3">
    <source>
        <dbReference type="Proteomes" id="UP000326950"/>
    </source>
</evidence>
<dbReference type="AlphaFoldDB" id="A0A5N6UUW3"/>
<dbReference type="EMBL" id="ML738628">
    <property type="protein sequence ID" value="KAE8162448.1"/>
    <property type="molecule type" value="Genomic_DNA"/>
</dbReference>
<keyword evidence="1" id="KW-1133">Transmembrane helix</keyword>
<proteinExistence type="predicted"/>
<reference evidence="2 3" key="1">
    <citation type="submission" date="2019-04" db="EMBL/GenBank/DDBJ databases">
        <title>Friends and foes A comparative genomics study of 23 Aspergillus species from section Flavi.</title>
        <authorList>
            <consortium name="DOE Joint Genome Institute"/>
            <person name="Kjaerbolling I."/>
            <person name="Vesth T."/>
            <person name="Frisvad J.C."/>
            <person name="Nybo J.L."/>
            <person name="Theobald S."/>
            <person name="Kildgaard S."/>
            <person name="Isbrandt T."/>
            <person name="Kuo A."/>
            <person name="Sato A."/>
            <person name="Lyhne E.K."/>
            <person name="Kogle M.E."/>
            <person name="Wiebenga A."/>
            <person name="Kun R.S."/>
            <person name="Lubbers R.J."/>
            <person name="Makela M.R."/>
            <person name="Barry K."/>
            <person name="Chovatia M."/>
            <person name="Clum A."/>
            <person name="Daum C."/>
            <person name="Haridas S."/>
            <person name="He G."/>
            <person name="LaButti K."/>
            <person name="Lipzen A."/>
            <person name="Mondo S."/>
            <person name="Riley R."/>
            <person name="Salamov A."/>
            <person name="Simmons B.A."/>
            <person name="Magnuson J.K."/>
            <person name="Henrissat B."/>
            <person name="Mortensen U.H."/>
            <person name="Larsen T.O."/>
            <person name="Devries R.P."/>
            <person name="Grigoriev I.V."/>
            <person name="Machida M."/>
            <person name="Baker S.E."/>
            <person name="Andersen M.R."/>
        </authorList>
    </citation>
    <scope>NUCLEOTIDE SEQUENCE [LARGE SCALE GENOMIC DNA]</scope>
    <source>
        <strain evidence="2 3">CBS 117626</strain>
    </source>
</reference>
<evidence type="ECO:0000313" key="2">
    <source>
        <dbReference type="EMBL" id="KAE8162448.1"/>
    </source>
</evidence>
<keyword evidence="3" id="KW-1185">Reference proteome</keyword>